<dbReference type="GO" id="GO:0019748">
    <property type="term" value="P:secondary metabolic process"/>
    <property type="evidence" value="ECO:0007669"/>
    <property type="project" value="TreeGrafter"/>
</dbReference>
<dbReference type="GO" id="GO:0005737">
    <property type="term" value="C:cytoplasm"/>
    <property type="evidence" value="ECO:0007669"/>
    <property type="project" value="TreeGrafter"/>
</dbReference>
<dbReference type="SUPFAM" id="SSF51556">
    <property type="entry name" value="Metallo-dependent hydrolases"/>
    <property type="match status" value="1"/>
</dbReference>
<keyword evidence="4" id="KW-1185">Reference proteome</keyword>
<gene>
    <name evidence="3" type="ORF">BBK14_21240</name>
</gene>
<dbReference type="Proteomes" id="UP000179769">
    <property type="component" value="Unassembled WGS sequence"/>
</dbReference>
<dbReference type="GO" id="GO:0016831">
    <property type="term" value="F:carboxy-lyase activity"/>
    <property type="evidence" value="ECO:0007669"/>
    <property type="project" value="InterPro"/>
</dbReference>
<comment type="caution">
    <text evidence="3">The sequence shown here is derived from an EMBL/GenBank/DDBJ whole genome shotgun (WGS) entry which is preliminary data.</text>
</comment>
<evidence type="ECO:0000259" key="2">
    <source>
        <dbReference type="Pfam" id="PF04909"/>
    </source>
</evidence>
<organism evidence="3 4">
    <name type="scientific">Parafrankia soli</name>
    <dbReference type="NCBI Taxonomy" id="2599596"/>
    <lineage>
        <taxon>Bacteria</taxon>
        <taxon>Bacillati</taxon>
        <taxon>Actinomycetota</taxon>
        <taxon>Actinomycetes</taxon>
        <taxon>Frankiales</taxon>
        <taxon>Frankiaceae</taxon>
        <taxon>Parafrankia</taxon>
    </lineage>
</organism>
<dbReference type="RefSeq" id="WP_020462191.1">
    <property type="nucleotide sequence ID" value="NZ_MAXA01000226.1"/>
</dbReference>
<sequence>MDYKVISADNHIIEAPHTFTTYLPKEYRDRAPRILRGADGGDGWSFDGKPPSKTFGLNAVAGRPFEDYKASGLTVDEILPGNYDGAAHLKDMDADGVDAATIYPMASLTSYTLDDRPFALAILRAYNDWLLDEFCAVNPQRLIGLPLLPVDDGMDVLLAELERVAAKGAKGAFLPYWSERPYYDSYYEPLWTAAEQAPLTLCIHRTMGGKEPAGQATPRPEAAAGVNLAGIVQRFFTGVAPFSQLTFTGVFERHPGLKFVDAEVNFGWLRFWALMMDQEFERQKHWANPPLHTPPHEFIGKNLFVSVLDDFVGFEDAKRDPLVASAAMFSIDYPHSGTLFPKTQQYIAELTPGLDDDRKHAILAGNAVRVFNLA</sequence>
<dbReference type="InterPro" id="IPR006680">
    <property type="entry name" value="Amidohydro-rel"/>
</dbReference>
<keyword evidence="3" id="KW-0378">Hydrolase</keyword>
<evidence type="ECO:0000256" key="1">
    <source>
        <dbReference type="ARBA" id="ARBA00023239"/>
    </source>
</evidence>
<reference evidence="4" key="1">
    <citation type="submission" date="2016-07" db="EMBL/GenBank/DDBJ databases">
        <title>Frankia sp. NRRL B-16219 Genome sequencing.</title>
        <authorList>
            <person name="Ghodhbane-Gtari F."/>
            <person name="Swanson E."/>
            <person name="Gueddou A."/>
            <person name="Louati M."/>
            <person name="Nouioui I."/>
            <person name="Hezbri K."/>
            <person name="Abebe-Akele F."/>
            <person name="Simpson S."/>
            <person name="Morris K."/>
            <person name="Thomas K."/>
            <person name="Gtari M."/>
            <person name="Tisa L.S."/>
        </authorList>
    </citation>
    <scope>NUCLEOTIDE SEQUENCE [LARGE SCALE GENOMIC DNA]</scope>
    <source>
        <strain evidence="4">NRRL B-16219</strain>
    </source>
</reference>
<dbReference type="OrthoDB" id="8673349at2"/>
<dbReference type="Pfam" id="PF04909">
    <property type="entry name" value="Amidohydro_2"/>
    <property type="match status" value="1"/>
</dbReference>
<proteinExistence type="predicted"/>
<dbReference type="PANTHER" id="PTHR21240:SF28">
    <property type="entry name" value="ISO-OROTATE DECARBOXYLASE (EUROFUNG)"/>
    <property type="match status" value="1"/>
</dbReference>
<dbReference type="EMBL" id="MAXA01000226">
    <property type="protein sequence ID" value="OHV26433.1"/>
    <property type="molecule type" value="Genomic_DNA"/>
</dbReference>
<evidence type="ECO:0000313" key="4">
    <source>
        <dbReference type="Proteomes" id="UP000179769"/>
    </source>
</evidence>
<dbReference type="PANTHER" id="PTHR21240">
    <property type="entry name" value="2-AMINO-3-CARBOXYLMUCONATE-6-SEMIALDEHYDE DECARBOXYLASE"/>
    <property type="match status" value="1"/>
</dbReference>
<name>A0A1S1PUP6_9ACTN</name>
<feature type="domain" description="Amidohydrolase-related" evidence="2">
    <location>
        <begin position="114"/>
        <end position="373"/>
    </location>
</feature>
<protein>
    <submittedName>
        <fullName evidence="3">Amidohydrolase</fullName>
    </submittedName>
</protein>
<dbReference type="Gene3D" id="3.20.20.140">
    <property type="entry name" value="Metal-dependent hydrolases"/>
    <property type="match status" value="1"/>
</dbReference>
<dbReference type="AlphaFoldDB" id="A0A1S1PUP6"/>
<evidence type="ECO:0000313" key="3">
    <source>
        <dbReference type="EMBL" id="OHV26433.1"/>
    </source>
</evidence>
<dbReference type="InterPro" id="IPR032466">
    <property type="entry name" value="Metal_Hydrolase"/>
</dbReference>
<dbReference type="InterPro" id="IPR032465">
    <property type="entry name" value="ACMSD"/>
</dbReference>
<accession>A0A1S1PUP6</accession>
<dbReference type="GO" id="GO:0016787">
    <property type="term" value="F:hydrolase activity"/>
    <property type="evidence" value="ECO:0007669"/>
    <property type="project" value="UniProtKB-KW"/>
</dbReference>
<keyword evidence="1" id="KW-0456">Lyase</keyword>